<accession>A0A9D4CM71</accession>
<evidence type="ECO:0000256" key="2">
    <source>
        <dbReference type="SAM" id="MobiDB-lite"/>
    </source>
</evidence>
<evidence type="ECO:0000313" key="5">
    <source>
        <dbReference type="Proteomes" id="UP000828390"/>
    </source>
</evidence>
<gene>
    <name evidence="4" type="ORF">DPMN_052670</name>
</gene>
<dbReference type="Proteomes" id="UP000828390">
    <property type="component" value="Unassembled WGS sequence"/>
</dbReference>
<dbReference type="AlphaFoldDB" id="A0A9D4CM71"/>
<evidence type="ECO:0000313" key="4">
    <source>
        <dbReference type="EMBL" id="KAH3726800.1"/>
    </source>
</evidence>
<reference evidence="4" key="2">
    <citation type="submission" date="2020-11" db="EMBL/GenBank/DDBJ databases">
        <authorList>
            <person name="McCartney M.A."/>
            <person name="Auch B."/>
            <person name="Kono T."/>
            <person name="Mallez S."/>
            <person name="Becker A."/>
            <person name="Gohl D.M."/>
            <person name="Silverstein K.A.T."/>
            <person name="Koren S."/>
            <person name="Bechman K.B."/>
            <person name="Herman A."/>
            <person name="Abrahante J.E."/>
            <person name="Garbe J."/>
        </authorList>
    </citation>
    <scope>NUCLEOTIDE SEQUENCE</scope>
    <source>
        <strain evidence="4">Duluth1</strain>
        <tissue evidence="4">Whole animal</tissue>
    </source>
</reference>
<feature type="domain" description="Protein kinase" evidence="3">
    <location>
        <begin position="33"/>
        <end position="91"/>
    </location>
</feature>
<dbReference type="InterPro" id="IPR011009">
    <property type="entry name" value="Kinase-like_dom_sf"/>
</dbReference>
<dbReference type="Gene3D" id="3.30.200.20">
    <property type="entry name" value="Phosphorylase Kinase, domain 1"/>
    <property type="match status" value="1"/>
</dbReference>
<protein>
    <recommendedName>
        <fullName evidence="3">Protein kinase domain-containing protein</fullName>
    </recommendedName>
</protein>
<feature type="compositionally biased region" description="Polar residues" evidence="2">
    <location>
        <begin position="1"/>
        <end position="10"/>
    </location>
</feature>
<evidence type="ECO:0000256" key="1">
    <source>
        <dbReference type="PROSITE-ProRule" id="PRU10141"/>
    </source>
</evidence>
<keyword evidence="1" id="KW-0547">Nucleotide-binding</keyword>
<proteinExistence type="predicted"/>
<keyword evidence="5" id="KW-1185">Reference proteome</keyword>
<feature type="binding site" evidence="1">
    <location>
        <position position="62"/>
    </location>
    <ligand>
        <name>ATP</name>
        <dbReference type="ChEBI" id="CHEBI:30616"/>
    </ligand>
</feature>
<reference evidence="4" key="1">
    <citation type="journal article" date="2019" name="bioRxiv">
        <title>The Genome of the Zebra Mussel, Dreissena polymorpha: A Resource for Invasive Species Research.</title>
        <authorList>
            <person name="McCartney M.A."/>
            <person name="Auch B."/>
            <person name="Kono T."/>
            <person name="Mallez S."/>
            <person name="Zhang Y."/>
            <person name="Obille A."/>
            <person name="Becker A."/>
            <person name="Abrahante J.E."/>
            <person name="Garbe J."/>
            <person name="Badalamenti J.P."/>
            <person name="Herman A."/>
            <person name="Mangelson H."/>
            <person name="Liachko I."/>
            <person name="Sullivan S."/>
            <person name="Sone E.D."/>
            <person name="Koren S."/>
            <person name="Silverstein K.A.T."/>
            <person name="Beckman K.B."/>
            <person name="Gohl D.M."/>
        </authorList>
    </citation>
    <scope>NUCLEOTIDE SEQUENCE</scope>
    <source>
        <strain evidence="4">Duluth1</strain>
        <tissue evidence="4">Whole animal</tissue>
    </source>
</reference>
<feature type="region of interest" description="Disordered" evidence="2">
    <location>
        <begin position="1"/>
        <end position="20"/>
    </location>
</feature>
<name>A0A9D4CM71_DREPO</name>
<evidence type="ECO:0000259" key="3">
    <source>
        <dbReference type="PROSITE" id="PS50011"/>
    </source>
</evidence>
<dbReference type="GO" id="GO:0005524">
    <property type="term" value="F:ATP binding"/>
    <property type="evidence" value="ECO:0007669"/>
    <property type="project" value="UniProtKB-UniRule"/>
</dbReference>
<dbReference type="PROSITE" id="PS50011">
    <property type="entry name" value="PROTEIN_KINASE_DOM"/>
    <property type="match status" value="1"/>
</dbReference>
<organism evidence="4 5">
    <name type="scientific">Dreissena polymorpha</name>
    <name type="common">Zebra mussel</name>
    <name type="synonym">Mytilus polymorpha</name>
    <dbReference type="NCBI Taxonomy" id="45954"/>
    <lineage>
        <taxon>Eukaryota</taxon>
        <taxon>Metazoa</taxon>
        <taxon>Spiralia</taxon>
        <taxon>Lophotrochozoa</taxon>
        <taxon>Mollusca</taxon>
        <taxon>Bivalvia</taxon>
        <taxon>Autobranchia</taxon>
        <taxon>Heteroconchia</taxon>
        <taxon>Euheterodonta</taxon>
        <taxon>Imparidentia</taxon>
        <taxon>Neoheterodontei</taxon>
        <taxon>Myida</taxon>
        <taxon>Dreissenoidea</taxon>
        <taxon>Dreissenidae</taxon>
        <taxon>Dreissena</taxon>
    </lineage>
</organism>
<dbReference type="InterPro" id="IPR000719">
    <property type="entry name" value="Prot_kinase_dom"/>
</dbReference>
<dbReference type="Pfam" id="PF00069">
    <property type="entry name" value="Pkinase"/>
    <property type="match status" value="1"/>
</dbReference>
<comment type="caution">
    <text evidence="4">The sequence shown here is derived from an EMBL/GenBank/DDBJ whole genome shotgun (WGS) entry which is preliminary data.</text>
</comment>
<dbReference type="InterPro" id="IPR017441">
    <property type="entry name" value="Protein_kinase_ATP_BS"/>
</dbReference>
<keyword evidence="1" id="KW-0067">ATP-binding</keyword>
<dbReference type="SUPFAM" id="SSF56112">
    <property type="entry name" value="Protein kinase-like (PK-like)"/>
    <property type="match status" value="1"/>
</dbReference>
<dbReference type="EMBL" id="JAIWYP010000012">
    <property type="protein sequence ID" value="KAH3726800.1"/>
    <property type="molecule type" value="Genomic_DNA"/>
</dbReference>
<dbReference type="GO" id="GO:0004672">
    <property type="term" value="F:protein kinase activity"/>
    <property type="evidence" value="ECO:0007669"/>
    <property type="project" value="InterPro"/>
</dbReference>
<sequence length="91" mass="10607">MTSTTGQLQRKGSADKTIPHTRLEDETMIWEMYENVRKLGQGSFGKVYQVRHKSTNVMWAMKFVNKDKVSVWCDIFIEDFEKCVMLASNLL</sequence>
<dbReference type="PROSITE" id="PS00107">
    <property type="entry name" value="PROTEIN_KINASE_ATP"/>
    <property type="match status" value="1"/>
</dbReference>